<dbReference type="SUPFAM" id="SSF51338">
    <property type="entry name" value="Composite domain of metallo-dependent hydrolases"/>
    <property type="match status" value="1"/>
</dbReference>
<dbReference type="InterPro" id="IPR011059">
    <property type="entry name" value="Metal-dep_hydrolase_composite"/>
</dbReference>
<feature type="domain" description="Amidohydrolase-related" evidence="2">
    <location>
        <begin position="77"/>
        <end position="417"/>
    </location>
</feature>
<name>A0ABQ6YT85_9NOCA</name>
<dbReference type="Pfam" id="PF01979">
    <property type="entry name" value="Amidohydro_1"/>
    <property type="match status" value="1"/>
</dbReference>
<dbReference type="GO" id="GO:0016787">
    <property type="term" value="F:hydrolase activity"/>
    <property type="evidence" value="ECO:0007669"/>
    <property type="project" value="UniProtKB-KW"/>
</dbReference>
<accession>A0ABQ6YT85</accession>
<dbReference type="InterPro" id="IPR050287">
    <property type="entry name" value="MTA/SAH_deaminase"/>
</dbReference>
<sequence length="470" mass="48886">MSGSGVVGVGQRDEVVAVSAPDLVIDGCAVVTVDASGTEYRRGWVSVRGNRIEALGEGRPPAFGAETARIDGQGCLLTPGLVNTHHHLYQWITRGLAADSTLFEWLKTLYPVWARIDEKSVRVAATGALVSLARTGCTTSSDHHYLFPHGGGDLLGAEIAAAAEVGLRFHPARGSMDLGQSDGGLPPDDVVETIDDILAASTAAIELWHDPSPDAMVRIALAPCSPFSVTADLLRESAVLARSAGVRLHTHLAETVDELDFCRENFDCTPAEYMERLGWLGDDVWYAHGVHLDDHAIAAMARTGTGVAHCPTSNGRLGAGIARTADLVAAGIPVGLGVDGAASNESSSLIEEPRNALLYARAVGGPQTMTVRGALELATMGGARVLGRADDIGSIEPGKLADLALWRLDTPAHAGIEDPVVALILGSPPPLAALLVNGREVVRDGVVTTVDEASVGADVAQAQATLLASS</sequence>
<dbReference type="InterPro" id="IPR032466">
    <property type="entry name" value="Metal_Hydrolase"/>
</dbReference>
<organism evidence="3 4">
    <name type="scientific">Nocardia caishijiensis</name>
    <dbReference type="NCBI Taxonomy" id="184756"/>
    <lineage>
        <taxon>Bacteria</taxon>
        <taxon>Bacillati</taxon>
        <taxon>Actinomycetota</taxon>
        <taxon>Actinomycetes</taxon>
        <taxon>Mycobacteriales</taxon>
        <taxon>Nocardiaceae</taxon>
        <taxon>Nocardia</taxon>
    </lineage>
</organism>
<dbReference type="EMBL" id="VMSD01000001">
    <property type="protein sequence ID" value="KAF0849013.1"/>
    <property type="molecule type" value="Genomic_DNA"/>
</dbReference>
<dbReference type="Gene3D" id="3.20.20.140">
    <property type="entry name" value="Metal-dependent hydrolases"/>
    <property type="match status" value="1"/>
</dbReference>
<evidence type="ECO:0000259" key="2">
    <source>
        <dbReference type="Pfam" id="PF01979"/>
    </source>
</evidence>
<dbReference type="RefSeq" id="WP_084457959.1">
    <property type="nucleotide sequence ID" value="NZ_VMSD01000001.1"/>
</dbReference>
<protein>
    <submittedName>
        <fullName evidence="3">Cytosine/adenosine deaminase-related metal-dependent hydrolase</fullName>
    </submittedName>
</protein>
<dbReference type="PANTHER" id="PTHR43794">
    <property type="entry name" value="AMINOHYDROLASE SSNA-RELATED"/>
    <property type="match status" value="1"/>
</dbReference>
<proteinExistence type="predicted"/>
<dbReference type="Gene3D" id="2.30.40.10">
    <property type="entry name" value="Urease, subunit C, domain 1"/>
    <property type="match status" value="1"/>
</dbReference>
<dbReference type="Proteomes" id="UP000798951">
    <property type="component" value="Unassembled WGS sequence"/>
</dbReference>
<gene>
    <name evidence="3" type="ORF">FNL39_101448</name>
</gene>
<keyword evidence="1 3" id="KW-0378">Hydrolase</keyword>
<comment type="caution">
    <text evidence="3">The sequence shown here is derived from an EMBL/GenBank/DDBJ whole genome shotgun (WGS) entry which is preliminary data.</text>
</comment>
<dbReference type="CDD" id="cd01298">
    <property type="entry name" value="ATZ_TRZ_like"/>
    <property type="match status" value="1"/>
</dbReference>
<evidence type="ECO:0000313" key="4">
    <source>
        <dbReference type="Proteomes" id="UP000798951"/>
    </source>
</evidence>
<dbReference type="PANTHER" id="PTHR43794:SF11">
    <property type="entry name" value="AMIDOHYDROLASE-RELATED DOMAIN-CONTAINING PROTEIN"/>
    <property type="match status" value="1"/>
</dbReference>
<evidence type="ECO:0000313" key="3">
    <source>
        <dbReference type="EMBL" id="KAF0849013.1"/>
    </source>
</evidence>
<dbReference type="InterPro" id="IPR006680">
    <property type="entry name" value="Amidohydro-rel"/>
</dbReference>
<evidence type="ECO:0000256" key="1">
    <source>
        <dbReference type="ARBA" id="ARBA00022801"/>
    </source>
</evidence>
<reference evidence="3 4" key="1">
    <citation type="submission" date="2019-07" db="EMBL/GenBank/DDBJ databases">
        <title>Genomic Encyclopedia of Type Strains, Phase IV (KMG-IV): sequencing the most valuable type-strain genomes for metagenomic binning, comparative biology and taxonomic classification.</title>
        <authorList>
            <person name="Goeker M."/>
        </authorList>
    </citation>
    <scope>NUCLEOTIDE SEQUENCE [LARGE SCALE GENOMIC DNA]</scope>
    <source>
        <strain evidence="3 4">DSM 44831</strain>
    </source>
</reference>
<dbReference type="SUPFAM" id="SSF51556">
    <property type="entry name" value="Metallo-dependent hydrolases"/>
    <property type="match status" value="1"/>
</dbReference>
<dbReference type="NCBIfam" id="NF006055">
    <property type="entry name" value="PRK08203.1"/>
    <property type="match status" value="1"/>
</dbReference>
<keyword evidence="4" id="KW-1185">Reference proteome</keyword>